<keyword evidence="3" id="KW-1185">Reference proteome</keyword>
<dbReference type="EMBL" id="CP023565">
    <property type="protein sequence ID" value="AWZ39070.1"/>
    <property type="molecule type" value="Genomic_DNA"/>
</dbReference>
<protein>
    <submittedName>
        <fullName evidence="1">Uncharacterized protein</fullName>
    </submittedName>
</protein>
<proteinExistence type="predicted"/>
<reference evidence="3 4" key="1">
    <citation type="submission" date="2017-09" db="EMBL/GenBank/DDBJ databases">
        <title>Predominant Lactobacillus spp. isolated from feces of mice subjected to short-term calorie restriction.</title>
        <authorList>
            <person name="Zhang C."/>
            <person name="Zhao L."/>
            <person name="Pan F."/>
        </authorList>
    </citation>
    <scope>NUCLEOTIDE SEQUENCE [LARGE SCALE GENOMIC DNA]</scope>
    <source>
        <strain evidence="2 3">CR141</strain>
        <strain evidence="1 4">CR147</strain>
    </source>
</reference>
<gene>
    <name evidence="2" type="ORF">CPQ89_02780</name>
    <name evidence="1" type="ORF">CPS94_09110</name>
</gene>
<sequence>MINFPNVFSGTNVTLEINFQNVAKDELLSINRVVNDLMRENILETNVEKLYVTFSSMISTINDKETINYHEVIVKVPVVINSKEYIFPIISFVDDECSFLRGTYLGYYKRLLNPGNIYISDDKVELKSSILNIECKYSNKMKNRIAKVDFEKPFVLNKIVGNSQRPVDQSYHTLRISEYKQKYLRKFENIEEAKFVFFKKKYSIQNIWISEDSFILEGLCNLE</sequence>
<evidence type="ECO:0000313" key="2">
    <source>
        <dbReference type="EMBL" id="AWZ40040.1"/>
    </source>
</evidence>
<evidence type="ECO:0000313" key="4">
    <source>
        <dbReference type="Proteomes" id="UP000250153"/>
    </source>
</evidence>
<dbReference type="Proteomes" id="UP000250153">
    <property type="component" value="Chromosome"/>
</dbReference>
<dbReference type="EMBL" id="CP023566">
    <property type="protein sequence ID" value="AWZ40040.1"/>
    <property type="molecule type" value="Genomic_DNA"/>
</dbReference>
<dbReference type="GeneID" id="48467307"/>
<organism evidence="1 4">
    <name type="scientific">Ligilactobacillus murinus</name>
    <dbReference type="NCBI Taxonomy" id="1622"/>
    <lineage>
        <taxon>Bacteria</taxon>
        <taxon>Bacillati</taxon>
        <taxon>Bacillota</taxon>
        <taxon>Bacilli</taxon>
        <taxon>Lactobacillales</taxon>
        <taxon>Lactobacillaceae</taxon>
        <taxon>Ligilactobacillus</taxon>
    </lineage>
</organism>
<evidence type="ECO:0000313" key="1">
    <source>
        <dbReference type="EMBL" id="AWZ39070.1"/>
    </source>
</evidence>
<name>A0AAD0L4M3_9LACO</name>
<dbReference type="Proteomes" id="UP000250143">
    <property type="component" value="Chromosome"/>
</dbReference>
<evidence type="ECO:0000313" key="3">
    <source>
        <dbReference type="Proteomes" id="UP000250143"/>
    </source>
</evidence>
<dbReference type="KEGG" id="lmur:CPS94_09110"/>
<dbReference type="RefSeq" id="WP_112193921.1">
    <property type="nucleotide sequence ID" value="NZ_CP023565.1"/>
</dbReference>
<accession>A0AAD0L4M3</accession>
<dbReference type="AlphaFoldDB" id="A0AAD0L4M3"/>